<evidence type="ECO:0000313" key="1">
    <source>
        <dbReference type="EMBL" id="TWI33032.1"/>
    </source>
</evidence>
<accession>A0A562NLE6</accession>
<dbReference type="EMBL" id="VLKT01000027">
    <property type="protein sequence ID" value="TWI33032.1"/>
    <property type="molecule type" value="Genomic_DNA"/>
</dbReference>
<sequence length="40" mass="4311">MLRHESELLVAFDLGHAEITAFGMRPPLALPYAFGPVSGV</sequence>
<dbReference type="Proteomes" id="UP000317122">
    <property type="component" value="Unassembled WGS sequence"/>
</dbReference>
<proteinExistence type="predicted"/>
<evidence type="ECO:0000313" key="2">
    <source>
        <dbReference type="Proteomes" id="UP000317122"/>
    </source>
</evidence>
<gene>
    <name evidence="1" type="ORF">IQ26_04241</name>
</gene>
<reference evidence="1 2" key="1">
    <citation type="journal article" date="2015" name="Stand. Genomic Sci.">
        <title>Genomic Encyclopedia of Bacterial and Archaeal Type Strains, Phase III: the genomes of soil and plant-associated and newly described type strains.</title>
        <authorList>
            <person name="Whitman W.B."/>
            <person name="Woyke T."/>
            <person name="Klenk H.P."/>
            <person name="Zhou Y."/>
            <person name="Lilburn T.G."/>
            <person name="Beck B.J."/>
            <person name="De Vos P."/>
            <person name="Vandamme P."/>
            <person name="Eisen J.A."/>
            <person name="Garrity G."/>
            <person name="Hugenholtz P."/>
            <person name="Kyrpides N.C."/>
        </authorList>
    </citation>
    <scope>NUCLEOTIDE SEQUENCE [LARGE SCALE GENOMIC DNA]</scope>
    <source>
        <strain evidence="1 2">CGMCC 1.2546</strain>
    </source>
</reference>
<comment type="caution">
    <text evidence="1">The sequence shown here is derived from an EMBL/GenBank/DDBJ whole genome shotgun (WGS) entry which is preliminary data.</text>
</comment>
<dbReference type="AlphaFoldDB" id="A0A562NLE6"/>
<name>A0A562NLE6_9HYPH</name>
<keyword evidence="2" id="KW-1185">Reference proteome</keyword>
<organism evidence="1 2">
    <name type="scientific">Mesorhizobium tianshanense</name>
    <dbReference type="NCBI Taxonomy" id="39844"/>
    <lineage>
        <taxon>Bacteria</taxon>
        <taxon>Pseudomonadati</taxon>
        <taxon>Pseudomonadota</taxon>
        <taxon>Alphaproteobacteria</taxon>
        <taxon>Hyphomicrobiales</taxon>
        <taxon>Phyllobacteriaceae</taxon>
        <taxon>Mesorhizobium</taxon>
    </lineage>
</organism>
<protein>
    <submittedName>
        <fullName evidence="1">Uncharacterized protein</fullName>
    </submittedName>
</protein>